<dbReference type="EC" id="6.3.4.15" evidence="3"/>
<dbReference type="InterPro" id="IPR045864">
    <property type="entry name" value="aa-tRNA-synth_II/BPL/LPL"/>
</dbReference>
<dbReference type="NCBIfam" id="TIGR00121">
    <property type="entry name" value="birA_ligase"/>
    <property type="match status" value="1"/>
</dbReference>
<keyword evidence="4" id="KW-1185">Reference proteome</keyword>
<dbReference type="GO" id="GO:0004077">
    <property type="term" value="F:biotin--[biotin carboxyl-carrier protein] ligase activity"/>
    <property type="evidence" value="ECO:0007669"/>
    <property type="project" value="UniProtKB-EC"/>
</dbReference>
<dbReference type="SUPFAM" id="SSF55681">
    <property type="entry name" value="Class II aaRS and biotin synthetases"/>
    <property type="match status" value="1"/>
</dbReference>
<protein>
    <submittedName>
        <fullName evidence="3">Biotin--[acetyl-CoA-carboxylase] ligase</fullName>
        <ecNumber evidence="3">6.3.4.15</ecNumber>
    </submittedName>
</protein>
<reference evidence="3 4" key="1">
    <citation type="submission" date="2023-09" db="EMBL/GenBank/DDBJ databases">
        <authorList>
            <person name="Rey-Velasco X."/>
        </authorList>
    </citation>
    <scope>NUCLEOTIDE SEQUENCE [LARGE SCALE GENOMIC DNA]</scope>
    <source>
        <strain evidence="3 4">W242</strain>
    </source>
</reference>
<evidence type="ECO:0000313" key="4">
    <source>
        <dbReference type="Proteomes" id="UP001254488"/>
    </source>
</evidence>
<dbReference type="InterPro" id="IPR004408">
    <property type="entry name" value="Biotin_CoA_COase_ligase"/>
</dbReference>
<dbReference type="InterPro" id="IPR004143">
    <property type="entry name" value="BPL_LPL_catalytic"/>
</dbReference>
<proteinExistence type="predicted"/>
<gene>
    <name evidence="3" type="ORF">RM538_08150</name>
</gene>
<name>A0ABU2YDN6_9FLAO</name>
<organism evidence="3 4">
    <name type="scientific">Patiriisocius hiemis</name>
    <dbReference type="NCBI Taxonomy" id="3075604"/>
    <lineage>
        <taxon>Bacteria</taxon>
        <taxon>Pseudomonadati</taxon>
        <taxon>Bacteroidota</taxon>
        <taxon>Flavobacteriia</taxon>
        <taxon>Flavobacteriales</taxon>
        <taxon>Flavobacteriaceae</taxon>
        <taxon>Patiriisocius</taxon>
    </lineage>
</organism>
<accession>A0ABU2YDN6</accession>
<dbReference type="CDD" id="cd16442">
    <property type="entry name" value="BPL"/>
    <property type="match status" value="1"/>
</dbReference>
<dbReference type="PROSITE" id="PS51733">
    <property type="entry name" value="BPL_LPL_CATALYTIC"/>
    <property type="match status" value="1"/>
</dbReference>
<dbReference type="Proteomes" id="UP001254488">
    <property type="component" value="Unassembled WGS sequence"/>
</dbReference>
<dbReference type="PANTHER" id="PTHR12835">
    <property type="entry name" value="BIOTIN PROTEIN LIGASE"/>
    <property type="match status" value="1"/>
</dbReference>
<sequence>MSLKLIKLDAIDSTNNYLKELARNTTIVDETVVVAKRQLKGRGQMENSWQSQNGKSLTFSVLKKFTGFKIDDQAYLNYAVSVGVYNGFKKLEIKNVTIKWPNDILSYGKKVCGILIETQLAGNEIVSSIIGLGINVNETSFIELPKASSLRLVSGKDFILSEVLEVVCTSVLDALNLLNANAFQKIKTNYEENLFRKDQVSSFKDINGNLFNGIIKGVNSDGKLLIETEDEKIKAFGFKEVTLLY</sequence>
<evidence type="ECO:0000259" key="2">
    <source>
        <dbReference type="PROSITE" id="PS51733"/>
    </source>
</evidence>
<dbReference type="Gene3D" id="3.30.930.10">
    <property type="entry name" value="Bira Bifunctional Protein, Domain 2"/>
    <property type="match status" value="1"/>
</dbReference>
<dbReference type="EMBL" id="JAVRHZ010000004">
    <property type="protein sequence ID" value="MDT0555971.1"/>
    <property type="molecule type" value="Genomic_DNA"/>
</dbReference>
<dbReference type="PANTHER" id="PTHR12835:SF5">
    <property type="entry name" value="BIOTIN--PROTEIN LIGASE"/>
    <property type="match status" value="1"/>
</dbReference>
<comment type="caution">
    <text evidence="3">The sequence shown here is derived from an EMBL/GenBank/DDBJ whole genome shotgun (WGS) entry which is preliminary data.</text>
</comment>
<dbReference type="Pfam" id="PF03099">
    <property type="entry name" value="BPL_LplA_LipB"/>
    <property type="match status" value="1"/>
</dbReference>
<dbReference type="RefSeq" id="WP_311332926.1">
    <property type="nucleotide sequence ID" value="NZ_JAVRHZ010000004.1"/>
</dbReference>
<evidence type="ECO:0000256" key="1">
    <source>
        <dbReference type="ARBA" id="ARBA00022598"/>
    </source>
</evidence>
<keyword evidence="1 3" id="KW-0436">Ligase</keyword>
<evidence type="ECO:0000313" key="3">
    <source>
        <dbReference type="EMBL" id="MDT0555971.1"/>
    </source>
</evidence>
<feature type="domain" description="BPL/LPL catalytic" evidence="2">
    <location>
        <begin position="1"/>
        <end position="179"/>
    </location>
</feature>